<gene>
    <name evidence="1" type="ORF">EV421DRAFT_1896360</name>
</gene>
<dbReference type="InterPro" id="IPR011333">
    <property type="entry name" value="SKP1/BTB/POZ_sf"/>
</dbReference>
<dbReference type="Gene3D" id="3.30.710.10">
    <property type="entry name" value="Potassium Channel Kv1.1, Chain A"/>
    <property type="match status" value="1"/>
</dbReference>
<organism evidence="1 2">
    <name type="scientific">Armillaria borealis</name>
    <dbReference type="NCBI Taxonomy" id="47425"/>
    <lineage>
        <taxon>Eukaryota</taxon>
        <taxon>Fungi</taxon>
        <taxon>Dikarya</taxon>
        <taxon>Basidiomycota</taxon>
        <taxon>Agaricomycotina</taxon>
        <taxon>Agaricomycetes</taxon>
        <taxon>Agaricomycetidae</taxon>
        <taxon>Agaricales</taxon>
        <taxon>Marasmiineae</taxon>
        <taxon>Physalacriaceae</taxon>
        <taxon>Armillaria</taxon>
    </lineage>
</organism>
<dbReference type="Proteomes" id="UP001175226">
    <property type="component" value="Unassembled WGS sequence"/>
</dbReference>
<dbReference type="EMBL" id="JAUEPT010000002">
    <property type="protein sequence ID" value="KAK0454436.1"/>
    <property type="molecule type" value="Genomic_DNA"/>
</dbReference>
<sequence length="279" mass="31540">MEQASGSIRRAYVPSERVYYEQSRGVLSSADSVPHKVPSVPSQPDHFWDNVVFQVENAFFKVPTHHFVTHSEVFADMLSLPQGQAATATAEGQSKENPIVLPVTEQDFRRLLRALYPLYVAKFDILISILTVPSPLYREAPRSPSFNKEELVSLLKLSKLWAMKRVREYAVEKITEILDSIDAIERVTLAREYSVEKWLRSGYMTLATRYPVVSTEDAQLIGWKPALLLEHVREEAYASMGGGRMGRASLSEYQVQSGVESKFSAEFQEIRSSEAAYTV</sequence>
<dbReference type="AlphaFoldDB" id="A0AA39K6X1"/>
<keyword evidence="2" id="KW-1185">Reference proteome</keyword>
<accession>A0AA39K6X1</accession>
<evidence type="ECO:0008006" key="3">
    <source>
        <dbReference type="Google" id="ProtNLM"/>
    </source>
</evidence>
<reference evidence="1" key="1">
    <citation type="submission" date="2023-06" db="EMBL/GenBank/DDBJ databases">
        <authorList>
            <consortium name="Lawrence Berkeley National Laboratory"/>
            <person name="Ahrendt S."/>
            <person name="Sahu N."/>
            <person name="Indic B."/>
            <person name="Wong-Bajracharya J."/>
            <person name="Merenyi Z."/>
            <person name="Ke H.-M."/>
            <person name="Monk M."/>
            <person name="Kocsube S."/>
            <person name="Drula E."/>
            <person name="Lipzen A."/>
            <person name="Balint B."/>
            <person name="Henrissat B."/>
            <person name="Andreopoulos B."/>
            <person name="Martin F.M."/>
            <person name="Harder C.B."/>
            <person name="Rigling D."/>
            <person name="Ford K.L."/>
            <person name="Foster G.D."/>
            <person name="Pangilinan J."/>
            <person name="Papanicolaou A."/>
            <person name="Barry K."/>
            <person name="LaButti K."/>
            <person name="Viragh M."/>
            <person name="Koriabine M."/>
            <person name="Yan M."/>
            <person name="Riley R."/>
            <person name="Champramary S."/>
            <person name="Plett K.L."/>
            <person name="Tsai I.J."/>
            <person name="Slot J."/>
            <person name="Sipos G."/>
            <person name="Plett J."/>
            <person name="Nagy L.G."/>
            <person name="Grigoriev I.V."/>
        </authorList>
    </citation>
    <scope>NUCLEOTIDE SEQUENCE</scope>
    <source>
        <strain evidence="1">FPL87.14</strain>
    </source>
</reference>
<protein>
    <recommendedName>
        <fullName evidence="3">BTB domain-containing protein</fullName>
    </recommendedName>
</protein>
<comment type="caution">
    <text evidence="1">The sequence shown here is derived from an EMBL/GenBank/DDBJ whole genome shotgun (WGS) entry which is preliminary data.</text>
</comment>
<evidence type="ECO:0000313" key="2">
    <source>
        <dbReference type="Proteomes" id="UP001175226"/>
    </source>
</evidence>
<name>A0AA39K6X1_9AGAR</name>
<evidence type="ECO:0000313" key="1">
    <source>
        <dbReference type="EMBL" id="KAK0454436.1"/>
    </source>
</evidence>
<proteinExistence type="predicted"/>